<evidence type="ECO:0000313" key="4">
    <source>
        <dbReference type="Proteomes" id="UP000230002"/>
    </source>
</evidence>
<organism evidence="3 4">
    <name type="scientific">Ganoderma sinense ZZ0214-1</name>
    <dbReference type="NCBI Taxonomy" id="1077348"/>
    <lineage>
        <taxon>Eukaryota</taxon>
        <taxon>Fungi</taxon>
        <taxon>Dikarya</taxon>
        <taxon>Basidiomycota</taxon>
        <taxon>Agaricomycotina</taxon>
        <taxon>Agaricomycetes</taxon>
        <taxon>Polyporales</taxon>
        <taxon>Polyporaceae</taxon>
        <taxon>Ganoderma</taxon>
    </lineage>
</organism>
<dbReference type="STRING" id="1077348.A0A2G8SIB1"/>
<evidence type="ECO:0000313" key="3">
    <source>
        <dbReference type="EMBL" id="PIL33506.1"/>
    </source>
</evidence>
<sequence>MRPITSSLVHFAAHLRPCNVAVAPPLRRLSTLSRAKPHCLAPLARSTLDRHPCFTRRRTVVTESTSPAAPKAPQAPKASDHEPAAAAASEATKQAEEDEDYHGPLTTTFRRLKILSLSSLTLTFALTPFIFVLETTSSVPVMGRFALAGIAMATSGVSTFLVAWCGRPYVTAMRRLPDGPRAVEMTTLTLGLHRRVTTVFDTAFLVPTSRPFATWELAEAFKLPEADVAGARTEGLIPREETIAETRTRDGGLLGRWVVSWDENGVGTCKEVGRVARYFNVHQELLNRPIH</sequence>
<evidence type="ECO:0000256" key="2">
    <source>
        <dbReference type="SAM" id="Phobius"/>
    </source>
</evidence>
<keyword evidence="2" id="KW-0812">Transmembrane</keyword>
<name>A0A2G8SIB1_9APHY</name>
<keyword evidence="4" id="KW-1185">Reference proteome</keyword>
<reference evidence="3 4" key="1">
    <citation type="journal article" date="2015" name="Sci. Rep.">
        <title>Chromosome-level genome map provides insights into diverse defense mechanisms in the medicinal fungus Ganoderma sinense.</title>
        <authorList>
            <person name="Zhu Y."/>
            <person name="Xu J."/>
            <person name="Sun C."/>
            <person name="Zhou S."/>
            <person name="Xu H."/>
            <person name="Nelson D.R."/>
            <person name="Qian J."/>
            <person name="Song J."/>
            <person name="Luo H."/>
            <person name="Xiang L."/>
            <person name="Li Y."/>
            <person name="Xu Z."/>
            <person name="Ji A."/>
            <person name="Wang L."/>
            <person name="Lu S."/>
            <person name="Hayward A."/>
            <person name="Sun W."/>
            <person name="Li X."/>
            <person name="Schwartz D.C."/>
            <person name="Wang Y."/>
            <person name="Chen S."/>
        </authorList>
    </citation>
    <scope>NUCLEOTIDE SEQUENCE [LARGE SCALE GENOMIC DNA]</scope>
    <source>
        <strain evidence="3 4">ZZ0214-1</strain>
    </source>
</reference>
<feature type="compositionally biased region" description="Low complexity" evidence="1">
    <location>
        <begin position="67"/>
        <end position="77"/>
    </location>
</feature>
<dbReference type="AlphaFoldDB" id="A0A2G8SIB1"/>
<proteinExistence type="predicted"/>
<dbReference type="OrthoDB" id="5386199at2759"/>
<dbReference type="EMBL" id="AYKW01000007">
    <property type="protein sequence ID" value="PIL33506.1"/>
    <property type="molecule type" value="Genomic_DNA"/>
</dbReference>
<gene>
    <name evidence="3" type="ORF">GSI_04129</name>
</gene>
<dbReference type="InterPro" id="IPR009724">
    <property type="entry name" value="TMEM70"/>
</dbReference>
<feature type="region of interest" description="Disordered" evidence="1">
    <location>
        <begin position="59"/>
        <end position="102"/>
    </location>
</feature>
<keyword evidence="2" id="KW-1133">Transmembrane helix</keyword>
<comment type="caution">
    <text evidence="3">The sequence shown here is derived from an EMBL/GenBank/DDBJ whole genome shotgun (WGS) entry which is preliminary data.</text>
</comment>
<feature type="transmembrane region" description="Helical" evidence="2">
    <location>
        <begin position="114"/>
        <end position="133"/>
    </location>
</feature>
<dbReference type="GO" id="GO:0033615">
    <property type="term" value="P:mitochondrial proton-transporting ATP synthase complex assembly"/>
    <property type="evidence" value="ECO:0007669"/>
    <property type="project" value="TreeGrafter"/>
</dbReference>
<evidence type="ECO:0000256" key="1">
    <source>
        <dbReference type="SAM" id="MobiDB-lite"/>
    </source>
</evidence>
<dbReference type="Proteomes" id="UP000230002">
    <property type="component" value="Unassembled WGS sequence"/>
</dbReference>
<protein>
    <submittedName>
        <fullName evidence="3">Uncharacterized protein</fullName>
    </submittedName>
</protein>
<keyword evidence="2" id="KW-0472">Membrane</keyword>
<feature type="transmembrane region" description="Helical" evidence="2">
    <location>
        <begin position="145"/>
        <end position="166"/>
    </location>
</feature>
<dbReference type="PANTHER" id="PTHR13281">
    <property type="entry name" value="TRANSMEMBRANE PROTEIN 70, MITOCHONDRIAL"/>
    <property type="match status" value="1"/>
</dbReference>
<accession>A0A2G8SIB1</accession>
<dbReference type="GO" id="GO:0031966">
    <property type="term" value="C:mitochondrial membrane"/>
    <property type="evidence" value="ECO:0007669"/>
    <property type="project" value="TreeGrafter"/>
</dbReference>
<dbReference type="PANTHER" id="PTHR13281:SF0">
    <property type="entry name" value="TRANSMEMBRANE PROTEIN 70, MITOCHONDRIAL"/>
    <property type="match status" value="1"/>
</dbReference>